<gene>
    <name evidence="2" type="ORF">MMIC_P0782</name>
</gene>
<dbReference type="STRING" id="1921010.MMIC_P0782"/>
<dbReference type="PANTHER" id="PTHR12558">
    <property type="entry name" value="CELL DIVISION CYCLE 16,23,27"/>
    <property type="match status" value="1"/>
</dbReference>
<evidence type="ECO:0000256" key="1">
    <source>
        <dbReference type="SAM" id="SignalP"/>
    </source>
</evidence>
<reference evidence="2 3" key="1">
    <citation type="journal article" date="2017" name="Arch. Microbiol.">
        <title>Mariprofundus micogutta sp. nov., a novel iron-oxidizing zetaproteobacterium isolated from a deep-sea hydrothermal field at the Bayonnaise knoll of the Izu-Ogasawara arc, and a description of Mariprofundales ord. nov. and Zetaproteobacteria classis nov.</title>
        <authorList>
            <person name="Makita H."/>
            <person name="Tanaka E."/>
            <person name="Mitsunobu S."/>
            <person name="Miyazaki M."/>
            <person name="Nunoura T."/>
            <person name="Uematsu K."/>
            <person name="Takaki Y."/>
            <person name="Nishi S."/>
            <person name="Shimamura S."/>
            <person name="Takai K."/>
        </authorList>
    </citation>
    <scope>NUCLEOTIDE SEQUENCE [LARGE SCALE GENOMIC DNA]</scope>
    <source>
        <strain evidence="2 3">ET2</strain>
    </source>
</reference>
<dbReference type="AlphaFoldDB" id="A0A1L8CLP3"/>
<dbReference type="InterPro" id="IPR011990">
    <property type="entry name" value="TPR-like_helical_dom_sf"/>
</dbReference>
<dbReference type="PROSITE" id="PS51257">
    <property type="entry name" value="PROKAR_LIPOPROTEIN"/>
    <property type="match status" value="1"/>
</dbReference>
<accession>A0A1L8CLP3</accession>
<dbReference type="Pfam" id="PF13374">
    <property type="entry name" value="TPR_10"/>
    <property type="match status" value="1"/>
</dbReference>
<keyword evidence="1" id="KW-0732">Signal</keyword>
<dbReference type="EMBL" id="BDFD01000005">
    <property type="protein sequence ID" value="GAV19824.1"/>
    <property type="molecule type" value="Genomic_DNA"/>
</dbReference>
<keyword evidence="3" id="KW-1185">Reference proteome</keyword>
<organism evidence="2 3">
    <name type="scientific">Mariprofundus micogutta</name>
    <dbReference type="NCBI Taxonomy" id="1921010"/>
    <lineage>
        <taxon>Bacteria</taxon>
        <taxon>Pseudomonadati</taxon>
        <taxon>Pseudomonadota</taxon>
        <taxon>Candidatius Mariprofundia</taxon>
        <taxon>Mariprofundales</taxon>
        <taxon>Mariprofundaceae</taxon>
        <taxon>Mariprofundus</taxon>
    </lineage>
</organism>
<feature type="chain" id="PRO_5013222302" evidence="1">
    <location>
        <begin position="26"/>
        <end position="258"/>
    </location>
</feature>
<comment type="caution">
    <text evidence="2">The sequence shown here is derived from an EMBL/GenBank/DDBJ whole genome shotgun (WGS) entry which is preliminary data.</text>
</comment>
<evidence type="ECO:0000313" key="3">
    <source>
        <dbReference type="Proteomes" id="UP000231632"/>
    </source>
</evidence>
<feature type="signal peptide" evidence="1">
    <location>
        <begin position="1"/>
        <end position="25"/>
    </location>
</feature>
<dbReference type="PANTHER" id="PTHR12558:SF13">
    <property type="entry name" value="CELL DIVISION CYCLE PROTEIN 27 HOMOLOG"/>
    <property type="match status" value="1"/>
</dbReference>
<dbReference type="RefSeq" id="WP_227819345.1">
    <property type="nucleotide sequence ID" value="NZ_BDFD01000005.1"/>
</dbReference>
<protein>
    <submittedName>
        <fullName evidence="2">Cellulose synthase subunit BcsC</fullName>
    </submittedName>
</protein>
<evidence type="ECO:0000313" key="2">
    <source>
        <dbReference type="EMBL" id="GAV19824.1"/>
    </source>
</evidence>
<sequence>MKLNIRQLFQPLMALALICTLSACASNQVKHEVDKKKLADIHYQLGQDALGKEGMLPKAFDELMQSDALNPNQPQVLDALAYAWLLRGNMDKSEQFYKKALRHGAGAATQNNYANLLNRMQRFEEAEDMARKSLDDPRYPNQDKAFIILGDALLGQKKYMDANLSYRQAQIFNPNNDMPKDKLAYAYSLQGRLNESAALYHGLVHKYPDNRHILEGLLAVLMKQNKQSEARQVLQNFRNNSNSAMDKAWALDQIGQLE</sequence>
<dbReference type="Gene3D" id="1.25.40.10">
    <property type="entry name" value="Tetratricopeptide repeat domain"/>
    <property type="match status" value="1"/>
</dbReference>
<name>A0A1L8CLP3_9PROT</name>
<proteinExistence type="predicted"/>
<dbReference type="Proteomes" id="UP000231632">
    <property type="component" value="Unassembled WGS sequence"/>
</dbReference>
<dbReference type="SUPFAM" id="SSF48452">
    <property type="entry name" value="TPR-like"/>
    <property type="match status" value="1"/>
</dbReference>
<dbReference type="Pfam" id="PF13432">
    <property type="entry name" value="TPR_16"/>
    <property type="match status" value="1"/>
</dbReference>